<dbReference type="CDD" id="cd00838">
    <property type="entry name" value="MPP_superfamily"/>
    <property type="match status" value="1"/>
</dbReference>
<gene>
    <name evidence="4" type="ORF">GCM10011575_43760</name>
</gene>
<dbReference type="RefSeq" id="WP_188897832.1">
    <property type="nucleotide sequence ID" value="NZ_BMMZ01000015.1"/>
</dbReference>
<feature type="transmembrane region" description="Helical" evidence="2">
    <location>
        <begin position="126"/>
        <end position="144"/>
    </location>
</feature>
<reference evidence="4" key="2">
    <citation type="submission" date="2020-09" db="EMBL/GenBank/DDBJ databases">
        <authorList>
            <person name="Sun Q."/>
            <person name="Zhou Y."/>
        </authorList>
    </citation>
    <scope>NUCLEOTIDE SEQUENCE</scope>
    <source>
        <strain evidence="4">CGMCC 4.7306</strain>
    </source>
</reference>
<feature type="domain" description="Calcineurin-like phosphoesterase" evidence="3">
    <location>
        <begin position="262"/>
        <end position="427"/>
    </location>
</feature>
<evidence type="ECO:0000256" key="2">
    <source>
        <dbReference type="SAM" id="Phobius"/>
    </source>
</evidence>
<keyword evidence="2" id="KW-0812">Transmembrane</keyword>
<dbReference type="Gene3D" id="3.60.21.10">
    <property type="match status" value="1"/>
</dbReference>
<name>A0A917W9D3_9ACTN</name>
<evidence type="ECO:0000256" key="1">
    <source>
        <dbReference type="SAM" id="MobiDB-lite"/>
    </source>
</evidence>
<sequence>MGVLNRGLLTTVLRAVLTLCVSAVLAAPLAVAWGIGRTEITDYLGANEVTIAVDYTGETRLDLGLLGNAYLPMAYGPVGLTVTAHGFSDGADGSILSENTLKSYLNLYYDPQQAMAGIEQGLVDNAVGHIVWAEITLVLIMIGWTQRRRFLSPRLVRISGGRRGVLGYLVVMITVSAVVIAPPARQPTERYDVTVADGTRFAGLTVDSAVLADLLDRGVAGVSKMADRQQASMNDYVDQVTSQLIKDSYKLSPPQPSEQLIFGISDLHCNLAMIRIWSQLVTMTQPELVFSNGDDTMNGTATEKSCVTRERAIAANRPFVDVGGNHDSPITERQMKDAGATVLDGKVTEVDSVRFLGDDDPQYNPPFSTTRIQERNEAEAQLGQRMINQAAGRNVDVISVHQPDAAWPIVRATEPPAKLITWGHLHVQYGPEVITHPDGSWTVALQMGTAGGVAAPTITSFSTPFSPPRTSADGYFFYRDRATGLITAVQPVHCMPNGSVVVDDKIPTGDLADLPPETRNRLGGGAATPSPTGTPVRSPDPSQTATPAR</sequence>
<evidence type="ECO:0000313" key="4">
    <source>
        <dbReference type="EMBL" id="GGL80672.1"/>
    </source>
</evidence>
<keyword evidence="2" id="KW-0472">Membrane</keyword>
<dbReference type="InterPro" id="IPR029052">
    <property type="entry name" value="Metallo-depent_PP-like"/>
</dbReference>
<feature type="transmembrane region" description="Helical" evidence="2">
    <location>
        <begin position="12"/>
        <end position="35"/>
    </location>
</feature>
<dbReference type="Proteomes" id="UP000613840">
    <property type="component" value="Unassembled WGS sequence"/>
</dbReference>
<dbReference type="AlphaFoldDB" id="A0A917W9D3"/>
<organism evidence="4 5">
    <name type="scientific">Microlunatus endophyticus</name>
    <dbReference type="NCBI Taxonomy" id="1716077"/>
    <lineage>
        <taxon>Bacteria</taxon>
        <taxon>Bacillati</taxon>
        <taxon>Actinomycetota</taxon>
        <taxon>Actinomycetes</taxon>
        <taxon>Propionibacteriales</taxon>
        <taxon>Propionibacteriaceae</taxon>
        <taxon>Microlunatus</taxon>
    </lineage>
</organism>
<dbReference type="Pfam" id="PF00149">
    <property type="entry name" value="Metallophos"/>
    <property type="match status" value="1"/>
</dbReference>
<dbReference type="SUPFAM" id="SSF56300">
    <property type="entry name" value="Metallo-dependent phosphatases"/>
    <property type="match status" value="1"/>
</dbReference>
<comment type="caution">
    <text evidence="4">The sequence shown here is derived from an EMBL/GenBank/DDBJ whole genome shotgun (WGS) entry which is preliminary data.</text>
</comment>
<dbReference type="InterPro" id="IPR004843">
    <property type="entry name" value="Calcineurin-like_PHP"/>
</dbReference>
<feature type="region of interest" description="Disordered" evidence="1">
    <location>
        <begin position="502"/>
        <end position="549"/>
    </location>
</feature>
<feature type="transmembrane region" description="Helical" evidence="2">
    <location>
        <begin position="165"/>
        <end position="184"/>
    </location>
</feature>
<reference evidence="4" key="1">
    <citation type="journal article" date="2014" name="Int. J. Syst. Evol. Microbiol.">
        <title>Complete genome sequence of Corynebacterium casei LMG S-19264T (=DSM 44701T), isolated from a smear-ripened cheese.</title>
        <authorList>
            <consortium name="US DOE Joint Genome Institute (JGI-PGF)"/>
            <person name="Walter F."/>
            <person name="Albersmeier A."/>
            <person name="Kalinowski J."/>
            <person name="Ruckert C."/>
        </authorList>
    </citation>
    <scope>NUCLEOTIDE SEQUENCE</scope>
    <source>
        <strain evidence="4">CGMCC 4.7306</strain>
    </source>
</reference>
<dbReference type="EMBL" id="BMMZ01000015">
    <property type="protein sequence ID" value="GGL80672.1"/>
    <property type="molecule type" value="Genomic_DNA"/>
</dbReference>
<accession>A0A917W9D3</accession>
<protein>
    <recommendedName>
        <fullName evidence="3">Calcineurin-like phosphoesterase domain-containing protein</fullName>
    </recommendedName>
</protein>
<feature type="compositionally biased region" description="Polar residues" evidence="1">
    <location>
        <begin position="540"/>
        <end position="549"/>
    </location>
</feature>
<keyword evidence="5" id="KW-1185">Reference proteome</keyword>
<evidence type="ECO:0000259" key="3">
    <source>
        <dbReference type="Pfam" id="PF00149"/>
    </source>
</evidence>
<evidence type="ECO:0000313" key="5">
    <source>
        <dbReference type="Proteomes" id="UP000613840"/>
    </source>
</evidence>
<dbReference type="GO" id="GO:0016787">
    <property type="term" value="F:hydrolase activity"/>
    <property type="evidence" value="ECO:0007669"/>
    <property type="project" value="InterPro"/>
</dbReference>
<keyword evidence="2" id="KW-1133">Transmembrane helix</keyword>
<proteinExistence type="predicted"/>